<dbReference type="KEGG" id="acab:QRX50_00185"/>
<feature type="region of interest" description="Disordered" evidence="1">
    <location>
        <begin position="293"/>
        <end position="323"/>
    </location>
</feature>
<protein>
    <submittedName>
        <fullName evidence="3">Uncharacterized protein</fullName>
    </submittedName>
</protein>
<keyword evidence="2" id="KW-0472">Membrane</keyword>
<dbReference type="EMBL" id="CP127294">
    <property type="protein sequence ID" value="WIX79272.1"/>
    <property type="molecule type" value="Genomic_DNA"/>
</dbReference>
<organism evidence="3 4">
    <name type="scientific">Amycolatopsis carbonis</name>
    <dbReference type="NCBI Taxonomy" id="715471"/>
    <lineage>
        <taxon>Bacteria</taxon>
        <taxon>Bacillati</taxon>
        <taxon>Actinomycetota</taxon>
        <taxon>Actinomycetes</taxon>
        <taxon>Pseudonocardiales</taxon>
        <taxon>Pseudonocardiaceae</taxon>
        <taxon>Amycolatopsis</taxon>
    </lineage>
</organism>
<dbReference type="RefSeq" id="WP_285969961.1">
    <property type="nucleotide sequence ID" value="NZ_CP127294.1"/>
</dbReference>
<dbReference type="Proteomes" id="UP001236014">
    <property type="component" value="Chromosome"/>
</dbReference>
<gene>
    <name evidence="3" type="ORF">QRX50_00185</name>
</gene>
<evidence type="ECO:0000313" key="3">
    <source>
        <dbReference type="EMBL" id="WIX79272.1"/>
    </source>
</evidence>
<sequence>MDEYDIENHPDLMDPDWRRHAEKEAWVDLRRNRGRAKWRKGLTTAAVVVVVVAGAGVGFYVWGKSTAEQSTDADVGAPASVAVATTEAAPTELPDEGHVDLTRPFEGTPAQNWAEGIAGLTVPAAAKVGSFSAKQVGQAEDQVKQAIAVAQFDPDTVDRHNPAKYIGLLAPDERPDARANPQSFVIYLADGYHLLPVSPRMTGSMTVKPGKAGELLIHATYVVAYAFDPGEHPVDGPADLEPFVRVDADYAVRSGSHWRASSRGLWVDKFDPYFTSVACGKDDRLTPAFSDRDYAATSLSPEPGRFDPNKPMPTEDNCHGTPG</sequence>
<evidence type="ECO:0000256" key="1">
    <source>
        <dbReference type="SAM" id="MobiDB-lite"/>
    </source>
</evidence>
<keyword evidence="2" id="KW-1133">Transmembrane helix</keyword>
<proteinExistence type="predicted"/>
<feature type="transmembrane region" description="Helical" evidence="2">
    <location>
        <begin position="41"/>
        <end position="62"/>
    </location>
</feature>
<evidence type="ECO:0000313" key="4">
    <source>
        <dbReference type="Proteomes" id="UP001236014"/>
    </source>
</evidence>
<reference evidence="3 4" key="1">
    <citation type="submission" date="2023-06" db="EMBL/GenBank/DDBJ databases">
        <authorList>
            <person name="Oyuntsetseg B."/>
            <person name="Kim S.B."/>
        </authorList>
    </citation>
    <scope>NUCLEOTIDE SEQUENCE [LARGE SCALE GENOMIC DNA]</scope>
    <source>
        <strain evidence="3 4">2-15</strain>
    </source>
</reference>
<evidence type="ECO:0000256" key="2">
    <source>
        <dbReference type="SAM" id="Phobius"/>
    </source>
</evidence>
<name>A0A9Y2MXW9_9PSEU</name>
<accession>A0A9Y2MXW9</accession>
<keyword evidence="2" id="KW-0812">Transmembrane</keyword>
<keyword evidence="4" id="KW-1185">Reference proteome</keyword>
<dbReference type="AlphaFoldDB" id="A0A9Y2MXW9"/>